<evidence type="ECO:0000256" key="1">
    <source>
        <dbReference type="ARBA" id="ARBA00011764"/>
    </source>
</evidence>
<evidence type="ECO:0000313" key="9">
    <source>
        <dbReference type="Proteomes" id="UP001154329"/>
    </source>
</evidence>
<dbReference type="InterPro" id="IPR028002">
    <property type="entry name" value="Myb_DNA-bind_5"/>
</dbReference>
<evidence type="ECO:0000256" key="3">
    <source>
        <dbReference type="ARBA" id="ARBA00023015"/>
    </source>
</evidence>
<accession>A0A9P0NRD2</accession>
<dbReference type="PANTHER" id="PTHR21411:SF0">
    <property type="entry name" value="REGULATORY PROTEIN ZESTE"/>
    <property type="match status" value="1"/>
</dbReference>
<reference evidence="8" key="1">
    <citation type="submission" date="2022-02" db="EMBL/GenBank/DDBJ databases">
        <authorList>
            <person name="King R."/>
        </authorList>
    </citation>
    <scope>NUCLEOTIDE SEQUENCE</scope>
</reference>
<organism evidence="8 9">
    <name type="scientific">Aphis gossypii</name>
    <name type="common">Cotton aphid</name>
    <dbReference type="NCBI Taxonomy" id="80765"/>
    <lineage>
        <taxon>Eukaryota</taxon>
        <taxon>Metazoa</taxon>
        <taxon>Ecdysozoa</taxon>
        <taxon>Arthropoda</taxon>
        <taxon>Hexapoda</taxon>
        <taxon>Insecta</taxon>
        <taxon>Pterygota</taxon>
        <taxon>Neoptera</taxon>
        <taxon>Paraneoptera</taxon>
        <taxon>Hemiptera</taxon>
        <taxon>Sternorrhyncha</taxon>
        <taxon>Aphidomorpha</taxon>
        <taxon>Aphidoidea</taxon>
        <taxon>Aphididae</taxon>
        <taxon>Aphidini</taxon>
        <taxon>Aphis</taxon>
        <taxon>Aphis</taxon>
    </lineage>
</organism>
<keyword evidence="3" id="KW-0805">Transcription regulation</keyword>
<proteinExistence type="predicted"/>
<dbReference type="PANTHER" id="PTHR21411">
    <property type="entry name" value="APONTIC"/>
    <property type="match status" value="1"/>
</dbReference>
<dbReference type="Proteomes" id="UP001154329">
    <property type="component" value="Chromosome 3"/>
</dbReference>
<feature type="compositionally biased region" description="Polar residues" evidence="6">
    <location>
        <begin position="154"/>
        <end position="168"/>
    </location>
</feature>
<dbReference type="Pfam" id="PF13873">
    <property type="entry name" value="Myb_DNA-bind_5"/>
    <property type="match status" value="1"/>
</dbReference>
<keyword evidence="4" id="KW-0804">Transcription</keyword>
<name>A0A9P0NRD2_APHGO</name>
<evidence type="ECO:0000256" key="2">
    <source>
        <dbReference type="ARBA" id="ARBA00016807"/>
    </source>
</evidence>
<evidence type="ECO:0000256" key="5">
    <source>
        <dbReference type="ARBA" id="ARBA00025466"/>
    </source>
</evidence>
<reference evidence="8" key="2">
    <citation type="submission" date="2022-10" db="EMBL/GenBank/DDBJ databases">
        <authorList>
            <consortium name="ENA_rothamsted_submissions"/>
            <consortium name="culmorum"/>
            <person name="King R."/>
        </authorList>
    </citation>
    <scope>NUCLEOTIDE SEQUENCE</scope>
</reference>
<dbReference type="AlphaFoldDB" id="A0A9P0NRD2"/>
<comment type="function">
    <text evidence="5">Involved in transvection phenomena (= synapsis-dependent gene expression), where the synaptic pairing of chromosomes carrying genes with which zeste interacts influences the expression of these genes. Zeste binds to DNA and stimulates transcription from a nearby promoter.</text>
</comment>
<evidence type="ECO:0000256" key="6">
    <source>
        <dbReference type="SAM" id="MobiDB-lite"/>
    </source>
</evidence>
<protein>
    <recommendedName>
        <fullName evidence="2">Regulatory protein zeste</fullName>
    </recommendedName>
</protein>
<evidence type="ECO:0000259" key="7">
    <source>
        <dbReference type="Pfam" id="PF13873"/>
    </source>
</evidence>
<feature type="region of interest" description="Disordered" evidence="6">
    <location>
        <begin position="148"/>
        <end position="168"/>
    </location>
</feature>
<comment type="subunit">
    <text evidence="1">Self-associates forming complexes of several hundred monomers.</text>
</comment>
<evidence type="ECO:0000313" key="8">
    <source>
        <dbReference type="EMBL" id="CAH1733410.1"/>
    </source>
</evidence>
<evidence type="ECO:0000256" key="4">
    <source>
        <dbReference type="ARBA" id="ARBA00023163"/>
    </source>
</evidence>
<gene>
    <name evidence="8" type="ORF">APHIGO_LOCUS9726</name>
</gene>
<keyword evidence="9" id="KW-1185">Reference proteome</keyword>
<feature type="domain" description="Myb/SANT-like DNA-binding" evidence="7">
    <location>
        <begin position="15"/>
        <end position="91"/>
    </location>
</feature>
<dbReference type="EMBL" id="OU899036">
    <property type="protein sequence ID" value="CAH1733410.1"/>
    <property type="molecule type" value="Genomic_DNA"/>
</dbReference>
<sequence>MSEVNVSDFKSKRQRGKNFTEWEKDMLIDLILPFKSIIENMKTDAVWNQKKTEAWSEITCLYNMQQKSGIRIDVQLKHLYDGLKRDARKEKSHDKVQRYITGGGTHIPSISKSTEKIFGLLGEQLDPLNNVVDCDGDYNTGHQSVDVEDAVDDGTSNDLFNSGSGMNK</sequence>